<keyword evidence="2" id="KW-0004">4Fe-4S</keyword>
<dbReference type="PANTHER" id="PTHR30176:SF3">
    <property type="entry name" value="FERREDOXIN-TYPE PROTEIN NAPH"/>
    <property type="match status" value="1"/>
</dbReference>
<dbReference type="EMBL" id="SSTM01000003">
    <property type="protein sequence ID" value="TJW10869.1"/>
    <property type="molecule type" value="Genomic_DNA"/>
</dbReference>
<evidence type="ECO:0000313" key="10">
    <source>
        <dbReference type="Proteomes" id="UP000309454"/>
    </source>
</evidence>
<evidence type="ECO:0000256" key="5">
    <source>
        <dbReference type="ARBA" id="ARBA00023004"/>
    </source>
</evidence>
<proteinExistence type="predicted"/>
<dbReference type="InterPro" id="IPR051684">
    <property type="entry name" value="Electron_Trans/Redox"/>
</dbReference>
<dbReference type="InterPro" id="IPR017896">
    <property type="entry name" value="4Fe4S_Fe-S-bd"/>
</dbReference>
<evidence type="ECO:0000256" key="1">
    <source>
        <dbReference type="ARBA" id="ARBA00022448"/>
    </source>
</evidence>
<feature type="transmembrane region" description="Helical" evidence="7">
    <location>
        <begin position="211"/>
        <end position="233"/>
    </location>
</feature>
<dbReference type="PROSITE" id="PS51379">
    <property type="entry name" value="4FE4S_FER_2"/>
    <property type="match status" value="1"/>
</dbReference>
<keyword evidence="10" id="KW-1185">Reference proteome</keyword>
<name>A0A4T9T816_9ACTN</name>
<evidence type="ECO:0000259" key="8">
    <source>
        <dbReference type="PROSITE" id="PS51379"/>
    </source>
</evidence>
<dbReference type="Pfam" id="PF12801">
    <property type="entry name" value="Fer4_5"/>
    <property type="match status" value="1"/>
</dbReference>
<evidence type="ECO:0000256" key="2">
    <source>
        <dbReference type="ARBA" id="ARBA00022485"/>
    </source>
</evidence>
<dbReference type="GO" id="GO:0005886">
    <property type="term" value="C:plasma membrane"/>
    <property type="evidence" value="ECO:0007669"/>
    <property type="project" value="TreeGrafter"/>
</dbReference>
<sequence>MRTQKLRTAIAAAVFAVMAAGLILGVSTGTMSGFGWESISALCPLGAVATMLATKTMVPRAIISLVIMAALILLVGRAFCAWLCPSMLITRLKEFLRTPQKRRKLAAETHDKMVDIARFEIAQAGEGATSAPAAGAKAAAPLSEGEKAALSGCSSKSCGSGCASCASAKMPHKKLDSRHYVLGGALLSTAIFGFPVFCLVCPVGLTFDTVLVVWRLFAAGDMTIAVILVPALLNLVSRFSKTLVPVIDDSKCLETSQGVPCSRCAQVCESDINIRHIAYGERTLADCSRCRNCADVCPTKAITFPVFSGAKAKAGAAAGAGVAGGIGANAPAAQPAAVMLDEDALLEG</sequence>
<evidence type="ECO:0000256" key="3">
    <source>
        <dbReference type="ARBA" id="ARBA00022723"/>
    </source>
</evidence>
<keyword evidence="1" id="KW-0813">Transport</keyword>
<gene>
    <name evidence="9" type="ORF">E5982_04945</name>
</gene>
<evidence type="ECO:0000256" key="7">
    <source>
        <dbReference type="SAM" id="Phobius"/>
    </source>
</evidence>
<keyword evidence="6" id="KW-0411">Iron-sulfur</keyword>
<keyword evidence="3" id="KW-0479">Metal-binding</keyword>
<keyword evidence="7" id="KW-0472">Membrane</keyword>
<dbReference type="GO" id="GO:0051539">
    <property type="term" value="F:4 iron, 4 sulfur cluster binding"/>
    <property type="evidence" value="ECO:0007669"/>
    <property type="project" value="UniProtKB-KW"/>
</dbReference>
<organism evidence="9 10">
    <name type="scientific">Parvibacter caecicola</name>
    <dbReference type="NCBI Taxonomy" id="747645"/>
    <lineage>
        <taxon>Bacteria</taxon>
        <taxon>Bacillati</taxon>
        <taxon>Actinomycetota</taxon>
        <taxon>Coriobacteriia</taxon>
        <taxon>Coriobacteriales</taxon>
        <taxon>Coriobacteriaceae</taxon>
        <taxon>Parvibacter</taxon>
    </lineage>
</organism>
<dbReference type="Gene3D" id="3.30.70.20">
    <property type="match status" value="1"/>
</dbReference>
<dbReference type="OrthoDB" id="3174284at2"/>
<feature type="transmembrane region" description="Helical" evidence="7">
    <location>
        <begin position="180"/>
        <end position="205"/>
    </location>
</feature>
<accession>A0A4T9T816</accession>
<dbReference type="AlphaFoldDB" id="A0A4T9T816"/>
<evidence type="ECO:0000313" key="9">
    <source>
        <dbReference type="EMBL" id="TJW10869.1"/>
    </source>
</evidence>
<comment type="caution">
    <text evidence="9">The sequence shown here is derived from an EMBL/GenBank/DDBJ whole genome shotgun (WGS) entry which is preliminary data.</text>
</comment>
<dbReference type="PANTHER" id="PTHR30176">
    <property type="entry name" value="FERREDOXIN-TYPE PROTEIN NAPH"/>
    <property type="match status" value="1"/>
</dbReference>
<feature type="transmembrane region" description="Helical" evidence="7">
    <location>
        <begin position="61"/>
        <end position="84"/>
    </location>
</feature>
<dbReference type="PROSITE" id="PS00198">
    <property type="entry name" value="4FE4S_FER_1"/>
    <property type="match status" value="1"/>
</dbReference>
<dbReference type="Pfam" id="PF00037">
    <property type="entry name" value="Fer4"/>
    <property type="match status" value="1"/>
</dbReference>
<feature type="domain" description="4Fe-4S ferredoxin-type" evidence="8">
    <location>
        <begin position="278"/>
        <end position="307"/>
    </location>
</feature>
<evidence type="ECO:0000256" key="6">
    <source>
        <dbReference type="ARBA" id="ARBA00023014"/>
    </source>
</evidence>
<dbReference type="InterPro" id="IPR017900">
    <property type="entry name" value="4Fe4S_Fe_S_CS"/>
</dbReference>
<dbReference type="SUPFAM" id="SSF54862">
    <property type="entry name" value="4Fe-4S ferredoxins"/>
    <property type="match status" value="1"/>
</dbReference>
<dbReference type="GO" id="GO:0046872">
    <property type="term" value="F:metal ion binding"/>
    <property type="evidence" value="ECO:0007669"/>
    <property type="project" value="UniProtKB-KW"/>
</dbReference>
<dbReference type="Proteomes" id="UP000309454">
    <property type="component" value="Unassembled WGS sequence"/>
</dbReference>
<keyword evidence="5" id="KW-0408">Iron</keyword>
<keyword evidence="4" id="KW-0249">Electron transport</keyword>
<keyword evidence="7" id="KW-0812">Transmembrane</keyword>
<reference evidence="9 10" key="1">
    <citation type="submission" date="2019-04" db="EMBL/GenBank/DDBJ databases">
        <title>Microbes associate with the intestines of laboratory mice.</title>
        <authorList>
            <person name="Navarre W."/>
            <person name="Wong E."/>
            <person name="Huang K.C."/>
            <person name="Tropini C."/>
            <person name="Ng K."/>
            <person name="Yu B."/>
        </authorList>
    </citation>
    <scope>NUCLEOTIDE SEQUENCE [LARGE SCALE GENOMIC DNA]</scope>
    <source>
        <strain evidence="9 10">NM48_B13</strain>
    </source>
</reference>
<keyword evidence="7" id="KW-1133">Transmembrane helix</keyword>
<protein>
    <submittedName>
        <fullName evidence="9">4Fe-4S binding protein</fullName>
    </submittedName>
</protein>
<evidence type="ECO:0000256" key="4">
    <source>
        <dbReference type="ARBA" id="ARBA00022982"/>
    </source>
</evidence>